<protein>
    <submittedName>
        <fullName evidence="1">Uncharacterized protein</fullName>
    </submittedName>
</protein>
<gene>
    <name evidence="1" type="ORF">KC19_12G088300</name>
</gene>
<evidence type="ECO:0000313" key="1">
    <source>
        <dbReference type="EMBL" id="KAG0554397.1"/>
    </source>
</evidence>
<accession>A0A8T0G7E6</accession>
<sequence>MVGSRISDNSLLGYGNDEAHGRLFEQELKLMITRLSNHCSLSFLCTLGHGLFARD</sequence>
<dbReference type="Proteomes" id="UP000822688">
    <property type="component" value="Chromosome 12"/>
</dbReference>
<dbReference type="AlphaFoldDB" id="A0A8T0G7E6"/>
<reference evidence="1" key="1">
    <citation type="submission" date="2020-06" db="EMBL/GenBank/DDBJ databases">
        <title>WGS assembly of Ceratodon purpureus strain R40.</title>
        <authorList>
            <person name="Carey S.B."/>
            <person name="Jenkins J."/>
            <person name="Shu S."/>
            <person name="Lovell J.T."/>
            <person name="Sreedasyam A."/>
            <person name="Maumus F."/>
            <person name="Tiley G.P."/>
            <person name="Fernandez-Pozo N."/>
            <person name="Barry K."/>
            <person name="Chen C."/>
            <person name="Wang M."/>
            <person name="Lipzen A."/>
            <person name="Daum C."/>
            <person name="Saski C.A."/>
            <person name="Payton A.C."/>
            <person name="Mcbreen J.C."/>
            <person name="Conrad R.E."/>
            <person name="Kollar L.M."/>
            <person name="Olsson S."/>
            <person name="Huttunen S."/>
            <person name="Landis J.B."/>
            <person name="Wickett N.J."/>
            <person name="Johnson M.G."/>
            <person name="Rensing S.A."/>
            <person name="Grimwood J."/>
            <person name="Schmutz J."/>
            <person name="Mcdaniel S.F."/>
        </authorList>
    </citation>
    <scope>NUCLEOTIDE SEQUENCE</scope>
    <source>
        <strain evidence="1">R40</strain>
    </source>
</reference>
<keyword evidence="2" id="KW-1185">Reference proteome</keyword>
<dbReference type="EMBL" id="CM026433">
    <property type="protein sequence ID" value="KAG0554397.1"/>
    <property type="molecule type" value="Genomic_DNA"/>
</dbReference>
<proteinExistence type="predicted"/>
<comment type="caution">
    <text evidence="1">The sequence shown here is derived from an EMBL/GenBank/DDBJ whole genome shotgun (WGS) entry which is preliminary data.</text>
</comment>
<organism evidence="1 2">
    <name type="scientific">Ceratodon purpureus</name>
    <name type="common">Fire moss</name>
    <name type="synonym">Dicranum purpureum</name>
    <dbReference type="NCBI Taxonomy" id="3225"/>
    <lineage>
        <taxon>Eukaryota</taxon>
        <taxon>Viridiplantae</taxon>
        <taxon>Streptophyta</taxon>
        <taxon>Embryophyta</taxon>
        <taxon>Bryophyta</taxon>
        <taxon>Bryophytina</taxon>
        <taxon>Bryopsida</taxon>
        <taxon>Dicranidae</taxon>
        <taxon>Pseudoditrichales</taxon>
        <taxon>Ditrichaceae</taxon>
        <taxon>Ceratodon</taxon>
    </lineage>
</organism>
<evidence type="ECO:0000313" key="2">
    <source>
        <dbReference type="Proteomes" id="UP000822688"/>
    </source>
</evidence>
<name>A0A8T0G7E6_CERPU</name>